<feature type="region of interest" description="Disordered" evidence="1">
    <location>
        <begin position="1"/>
        <end position="25"/>
    </location>
</feature>
<name>A0A0F3IGB2_9GAMM</name>
<dbReference type="AlphaFoldDB" id="A0A0F3IGB2"/>
<accession>A0A0F3IGB2</accession>
<reference evidence="2 3" key="2">
    <citation type="journal article" date="2016" name="Microb. Ecol.">
        <title>Genome Characteristics of a Novel Type I Methanotroph (Sn10-6) Isolated from a Flooded Indian Rice Field.</title>
        <authorList>
            <person name="Rahalkar M.C."/>
            <person name="Pandit P.S."/>
            <person name="Dhakephalkar P.K."/>
            <person name="Pore S."/>
            <person name="Arora P."/>
            <person name="Kapse N."/>
        </authorList>
    </citation>
    <scope>NUCLEOTIDE SEQUENCE [LARGE SCALE GENOMIC DNA]</scope>
    <source>
        <strain evidence="2 3">Sn10-6</strain>
    </source>
</reference>
<comment type="caution">
    <text evidence="2">The sequence shown here is derived from an EMBL/GenBank/DDBJ whole genome shotgun (WGS) entry which is preliminary data.</text>
</comment>
<dbReference type="EMBL" id="LAJX01000183">
    <property type="protein sequence ID" value="KJV05727.1"/>
    <property type="molecule type" value="Genomic_DNA"/>
</dbReference>
<evidence type="ECO:0000313" key="2">
    <source>
        <dbReference type="EMBL" id="KJV05727.1"/>
    </source>
</evidence>
<reference evidence="3" key="1">
    <citation type="submission" date="2015-03" db="EMBL/GenBank/DDBJ databases">
        <title>Draft genome sequence of a novel methanotroph (Sn10-6) isolated from flooded ricefield rhizosphere in India.</title>
        <authorList>
            <person name="Pandit P.S."/>
            <person name="Pore S.D."/>
            <person name="Arora P."/>
            <person name="Kapse N.G."/>
            <person name="Dhakephalkar P.K."/>
            <person name="Rahalkar M.C."/>
        </authorList>
    </citation>
    <scope>NUCLEOTIDE SEQUENCE [LARGE SCALE GENOMIC DNA]</scope>
    <source>
        <strain evidence="3">Sn10-6</strain>
    </source>
</reference>
<protein>
    <submittedName>
        <fullName evidence="2">Uncharacterized protein</fullName>
    </submittedName>
</protein>
<gene>
    <name evidence="2" type="ORF">VZ94_15985</name>
</gene>
<evidence type="ECO:0000313" key="3">
    <source>
        <dbReference type="Proteomes" id="UP000033684"/>
    </source>
</evidence>
<dbReference type="Proteomes" id="UP000033684">
    <property type="component" value="Unassembled WGS sequence"/>
</dbReference>
<organism evidence="2 3">
    <name type="scientific">Methylocucumis oryzae</name>
    <dbReference type="NCBI Taxonomy" id="1632867"/>
    <lineage>
        <taxon>Bacteria</taxon>
        <taxon>Pseudomonadati</taxon>
        <taxon>Pseudomonadota</taxon>
        <taxon>Gammaproteobacteria</taxon>
        <taxon>Methylococcales</taxon>
        <taxon>Methylococcaceae</taxon>
        <taxon>Methylocucumis</taxon>
    </lineage>
</organism>
<sequence length="82" mass="9318">MFKRLNSYAKTATTTEDHPMTLQPQSESYGIANNDAIYMTFALVPLRNITIISIKNKSLFYNCARMRKNLLIDAAFVPQPTC</sequence>
<keyword evidence="3" id="KW-1185">Reference proteome</keyword>
<proteinExistence type="predicted"/>
<evidence type="ECO:0000256" key="1">
    <source>
        <dbReference type="SAM" id="MobiDB-lite"/>
    </source>
</evidence>